<organism evidence="2 3">
    <name type="scientific">Botrytis galanthina</name>
    <dbReference type="NCBI Taxonomy" id="278940"/>
    <lineage>
        <taxon>Eukaryota</taxon>
        <taxon>Fungi</taxon>
        <taxon>Dikarya</taxon>
        <taxon>Ascomycota</taxon>
        <taxon>Pezizomycotina</taxon>
        <taxon>Leotiomycetes</taxon>
        <taxon>Helotiales</taxon>
        <taxon>Sclerotiniaceae</taxon>
        <taxon>Botrytis</taxon>
    </lineage>
</organism>
<feature type="compositionally biased region" description="Basic and acidic residues" evidence="1">
    <location>
        <begin position="1"/>
        <end position="11"/>
    </location>
</feature>
<evidence type="ECO:0000256" key="1">
    <source>
        <dbReference type="SAM" id="MobiDB-lite"/>
    </source>
</evidence>
<name>A0A4S8QYM2_9HELO</name>
<comment type="caution">
    <text evidence="2">The sequence shown here is derived from an EMBL/GenBank/DDBJ whole genome shotgun (WGS) entry which is preliminary data.</text>
</comment>
<feature type="compositionally biased region" description="Polar residues" evidence="1">
    <location>
        <begin position="14"/>
        <end position="47"/>
    </location>
</feature>
<sequence>MRNNWHVRELGESTGENTGDSTGENTGENTGDSTGENTGDSTGETVQSTWPIINYIHRYHERVQSIAR</sequence>
<reference evidence="2 3" key="1">
    <citation type="submission" date="2017-12" db="EMBL/GenBank/DDBJ databases">
        <title>Comparative genomics of Botrytis spp.</title>
        <authorList>
            <person name="Valero-Jimenez C.A."/>
            <person name="Tapia P."/>
            <person name="Veloso J."/>
            <person name="Silva-Moreno E."/>
            <person name="Staats M."/>
            <person name="Valdes J.H."/>
            <person name="Van Kan J.A.L."/>
        </authorList>
    </citation>
    <scope>NUCLEOTIDE SEQUENCE [LARGE SCALE GENOMIC DNA]</scope>
    <source>
        <strain evidence="2 3">MUCL435</strain>
    </source>
</reference>
<feature type="region of interest" description="Disordered" evidence="1">
    <location>
        <begin position="1"/>
        <end position="47"/>
    </location>
</feature>
<protein>
    <submittedName>
        <fullName evidence="2">Uncharacterized protein</fullName>
    </submittedName>
</protein>
<dbReference type="AlphaFoldDB" id="A0A4S8QYM2"/>
<proteinExistence type="predicted"/>
<accession>A0A4S8QYM2</accession>
<gene>
    <name evidence="2" type="ORF">BGAL_0184g00020</name>
</gene>
<dbReference type="EMBL" id="PQXL01000184">
    <property type="protein sequence ID" value="THV49661.1"/>
    <property type="molecule type" value="Genomic_DNA"/>
</dbReference>
<evidence type="ECO:0000313" key="2">
    <source>
        <dbReference type="EMBL" id="THV49661.1"/>
    </source>
</evidence>
<keyword evidence="3" id="KW-1185">Reference proteome</keyword>
<evidence type="ECO:0000313" key="3">
    <source>
        <dbReference type="Proteomes" id="UP000308671"/>
    </source>
</evidence>
<dbReference type="Proteomes" id="UP000308671">
    <property type="component" value="Unassembled WGS sequence"/>
</dbReference>